<dbReference type="Pfam" id="PF06429">
    <property type="entry name" value="Flg_bbr_C"/>
    <property type="match status" value="1"/>
</dbReference>
<feature type="domain" description="Flagellar basal body rod protein N-terminal" evidence="7">
    <location>
        <begin position="5"/>
        <end position="34"/>
    </location>
</feature>
<organism evidence="11 12">
    <name type="scientific">Pseudomonas fakonensis</name>
    <dbReference type="NCBI Taxonomy" id="2842355"/>
    <lineage>
        <taxon>Bacteria</taxon>
        <taxon>Pseudomonadati</taxon>
        <taxon>Pseudomonadota</taxon>
        <taxon>Gammaproteobacteria</taxon>
        <taxon>Pseudomonadales</taxon>
        <taxon>Pseudomonadaceae</taxon>
        <taxon>Pseudomonas</taxon>
    </lineage>
</organism>
<evidence type="ECO:0000313" key="11">
    <source>
        <dbReference type="EMBL" id="QXH50083.1"/>
    </source>
</evidence>
<reference evidence="11" key="1">
    <citation type="journal article" date="2021" name="Microorganisms">
        <title>The Ever-Expanding Pseudomonas Genus: Description of 43 New Species and Partition of the Pseudomonas putida Group.</title>
        <authorList>
            <person name="Girard L."/>
            <person name="Lood C."/>
            <person name="Hofte M."/>
            <person name="Vandamme P."/>
            <person name="Rokni-Zadeh H."/>
            <person name="van Noort V."/>
            <person name="Lavigne R."/>
            <person name="De Mot R."/>
        </authorList>
    </citation>
    <scope>NUCLEOTIDE SEQUENCE</scope>
    <source>
        <strain evidence="11">COW40</strain>
    </source>
</reference>
<dbReference type="PROSITE" id="PS00588">
    <property type="entry name" value="FLAGELLA_BB_ROD"/>
    <property type="match status" value="1"/>
</dbReference>
<dbReference type="NCBIfam" id="TIGR02492">
    <property type="entry name" value="flgK_ends"/>
    <property type="match status" value="1"/>
</dbReference>
<dbReference type="PANTHER" id="PTHR30033:SF1">
    <property type="entry name" value="FLAGELLAR HOOK-ASSOCIATED PROTEIN 1"/>
    <property type="match status" value="1"/>
</dbReference>
<name>A0ABX8N327_9PSED</name>
<dbReference type="InterPro" id="IPR049119">
    <property type="entry name" value="FlgK_D2-like"/>
</dbReference>
<dbReference type="PANTHER" id="PTHR30033">
    <property type="entry name" value="FLAGELLAR HOOK-ASSOCIATED PROTEIN 1"/>
    <property type="match status" value="1"/>
</dbReference>
<keyword evidence="12" id="KW-1185">Reference proteome</keyword>
<feature type="domain" description="Flagellar hook-associated protein 1 D2-like" evidence="9">
    <location>
        <begin position="341"/>
        <end position="421"/>
    </location>
</feature>
<evidence type="ECO:0000256" key="4">
    <source>
        <dbReference type="ARBA" id="ARBA00016244"/>
    </source>
</evidence>
<keyword evidence="11" id="KW-0969">Cilium</keyword>
<evidence type="ECO:0000256" key="5">
    <source>
        <dbReference type="ARBA" id="ARBA00022525"/>
    </source>
</evidence>
<keyword evidence="11" id="KW-0282">Flagellum</keyword>
<protein>
    <recommendedName>
        <fullName evidence="4">Flagellar hook-associated protein 1</fullName>
    </recommendedName>
</protein>
<feature type="domain" description="Flagellar basal-body/hook protein C-terminal" evidence="8">
    <location>
        <begin position="642"/>
        <end position="679"/>
    </location>
</feature>
<evidence type="ECO:0000259" key="10">
    <source>
        <dbReference type="Pfam" id="PF22638"/>
    </source>
</evidence>
<evidence type="ECO:0000313" key="12">
    <source>
        <dbReference type="Proteomes" id="UP001046350"/>
    </source>
</evidence>
<dbReference type="RefSeq" id="WP_217839677.1">
    <property type="nucleotide sequence ID" value="NZ_CP077076.1"/>
</dbReference>
<evidence type="ECO:0000259" key="8">
    <source>
        <dbReference type="Pfam" id="PF06429"/>
    </source>
</evidence>
<dbReference type="InterPro" id="IPR002371">
    <property type="entry name" value="FlgK"/>
</dbReference>
<dbReference type="InterPro" id="IPR001444">
    <property type="entry name" value="Flag_bb_rod_N"/>
</dbReference>
<dbReference type="Pfam" id="PF22638">
    <property type="entry name" value="FlgK_D1"/>
    <property type="match status" value="1"/>
</dbReference>
<sequence length="682" mass="71644">MASLINIGMSGLTSASSGLHTTGNNIANADVAGYSRQQNIQRSKGSVQDGQVFMGTGTTLADVRRVYNSFLDAQLQTATSLNSDSTTYLNQVTPLNNLLSDSNTGITSALANFFSALQSAANKPTEDASRQLLLSNADALANRFNSLSAQFKEQNTNINGNLSSLTSRINELTSSIAQYNEQISKVSAITGQPNDLLDQRNEAVRQLNELVGVQTVERDGSIDVYLKNGQSLVLGKTTNKMSAEPSATDPTQYAVKIDRGSTTMDITSSITGGEMGGLLRYRSDTLAPAMNELGRIALVVAEQMNSQLGQGIDKNGEFGAALFNDINSDKAMSARSTPKVGNTGSADLNVVIRDTGKLSTSDYQVTFVGPGTDQYQVKKLPDGTDMGTFSTNDDPAPVIDGFSIDLASGTAAVGDSFKITPTRNASAEMDVVLTDAKRLALAAPLTATTNSGNKGTGVITQPVLTSVLDIADPAQRLDLQTGIKYSTPVRLVFGSETTSPQTYEAFDAKGNSIGTGTFVPGQSNTLSFSVPMIDSAGNPINDASGTQKNFTFEMDIAGSPKEGDTFSVALTGAGSSDNRNALALQGLQTKQTMDIGSTKGISITDAYGKLVESVGAKAKQGQMDSQATGVILTQATAARDSVSGVQLDEEAGNLVKYQQYYTASSQIIKTAQEIFNTLIAAL</sequence>
<keyword evidence="5" id="KW-0964">Secreted</keyword>
<dbReference type="EMBL" id="CP077076">
    <property type="protein sequence ID" value="QXH50083.1"/>
    <property type="molecule type" value="Genomic_DNA"/>
</dbReference>
<feature type="domain" description="Flagellar hook-associated protein FlgK helical" evidence="10">
    <location>
        <begin position="95"/>
        <end position="323"/>
    </location>
</feature>
<gene>
    <name evidence="11" type="primary">flgK</name>
    <name evidence="11" type="ORF">KSS94_19305</name>
</gene>
<evidence type="ECO:0000259" key="9">
    <source>
        <dbReference type="Pfam" id="PF21158"/>
    </source>
</evidence>
<dbReference type="InterPro" id="IPR019776">
    <property type="entry name" value="Flagellar_basal_body_rod_CS"/>
</dbReference>
<evidence type="ECO:0000256" key="6">
    <source>
        <dbReference type="ARBA" id="ARBA00023143"/>
    </source>
</evidence>
<dbReference type="Proteomes" id="UP001046350">
    <property type="component" value="Chromosome"/>
</dbReference>
<dbReference type="InterPro" id="IPR053927">
    <property type="entry name" value="FlgK_helical"/>
</dbReference>
<evidence type="ECO:0000259" key="7">
    <source>
        <dbReference type="Pfam" id="PF00460"/>
    </source>
</evidence>
<comment type="similarity">
    <text evidence="3">Belongs to the flagella basal body rod proteins family.</text>
</comment>
<keyword evidence="11" id="KW-0966">Cell projection</keyword>
<proteinExistence type="inferred from homology"/>
<evidence type="ECO:0000256" key="1">
    <source>
        <dbReference type="ARBA" id="ARBA00004365"/>
    </source>
</evidence>
<evidence type="ECO:0000256" key="2">
    <source>
        <dbReference type="ARBA" id="ARBA00004613"/>
    </source>
</evidence>
<comment type="subcellular location">
    <subcellularLocation>
        <location evidence="1">Bacterial flagellum</location>
    </subcellularLocation>
    <subcellularLocation>
        <location evidence="2">Secreted</location>
    </subcellularLocation>
</comment>
<dbReference type="InterPro" id="IPR010930">
    <property type="entry name" value="Flg_bb/hook_C_dom"/>
</dbReference>
<dbReference type="Pfam" id="PF21158">
    <property type="entry name" value="flgK_1st_1"/>
    <property type="match status" value="1"/>
</dbReference>
<evidence type="ECO:0000256" key="3">
    <source>
        <dbReference type="ARBA" id="ARBA00009677"/>
    </source>
</evidence>
<accession>A0ABX8N327</accession>
<keyword evidence="6" id="KW-0975">Bacterial flagellum</keyword>
<dbReference type="Pfam" id="PF00460">
    <property type="entry name" value="Flg_bb_rod"/>
    <property type="match status" value="1"/>
</dbReference>